<protein>
    <submittedName>
        <fullName evidence="1">Uncharacterized protein</fullName>
    </submittedName>
</protein>
<dbReference type="Proteomes" id="UP000287712">
    <property type="component" value="Segment"/>
</dbReference>
<reference evidence="1 2" key="1">
    <citation type="submission" date="2018-12" db="EMBL/GenBank/DDBJ databases">
        <authorList>
            <person name="Lauer M.J."/>
            <person name="Adewumi O.M."/>
            <person name="Alachi P."/>
            <person name="Anderson S.J."/>
            <person name="Bakarey A.S."/>
            <person name="Beyer A.R."/>
            <person name="Biederman W.H."/>
            <person name="Bollivar D.W."/>
            <person name="Butela K.A."/>
            <person name="Byrum C.A."/>
            <person name="Caughron J.E."/>
            <person name="Coleman S.T."/>
            <person name="Collins D.P."/>
            <person name="Cresawn S.G."/>
            <person name="Dougan K.E."/>
            <person name="Duffy I."/>
            <person name="Eivazova E.R."/>
            <person name="Engstrom E.M."/>
            <person name="Fallest-Strobl P.C."/>
            <person name="Godde J.S."/>
            <person name="Gogarten J.P."/>
            <person name="Hammer B.W."/>
            <person name="Heller D.M."/>
            <person name="Lee J.S."/>
            <person name="Leonard J.E."/>
            <person name="Long J.A."/>
            <person name="Mastrapaolo M.D."/>
            <person name="Mathur V."/>
            <person name="Mesich B.L."/>
            <person name="Mitchell J.C."/>
            <person name="Moore R."/>
            <person name="Pandey S."/>
            <person name="Pollack M.J."/>
            <person name="Popolizio T.R."/>
            <person name="Porter M.L."/>
            <person name="Reid N.M."/>
            <person name="Salvitti L.R."/>
            <person name="Sayre B.L."/>
            <person name="Schrock T.A."/>
            <person name="Sconiers W.B."/>
            <person name="Sheehy R."/>
            <person name="Shows K.H."/>
            <person name="Sprangers S.A."/>
            <person name="Sprenkle A.B."/>
            <person name="Swerdlow S.J."/>
            <person name="Theoret J.R."/>
            <person name="Thompson K.M."/>
            <person name="Tibbetts T.J."/>
            <person name="Tigges M."/>
            <person name="Van A.R."/>
            <person name="Washington J.M."/>
            <person name="Windsor E.J."/>
            <person name="Wingfield D.L."/>
            <person name="Yoon E.J."/>
            <person name="Garlena R.A."/>
            <person name="Russell D.A."/>
            <person name="Pope W.H."/>
            <person name="Jacobs-Sera D."/>
            <person name="Hatfull G.F."/>
        </authorList>
    </citation>
    <scope>NUCLEOTIDE SEQUENCE [LARGE SCALE GENOMIC DNA]</scope>
</reference>
<evidence type="ECO:0000313" key="1">
    <source>
        <dbReference type="EMBL" id="AZV01756.1"/>
    </source>
</evidence>
<accession>A0A3T0INU0</accession>
<keyword evidence="2" id="KW-1185">Reference proteome</keyword>
<name>A0A3T0INU0_9CAUD</name>
<evidence type="ECO:0000313" key="2">
    <source>
        <dbReference type="Proteomes" id="UP000287712"/>
    </source>
</evidence>
<organism evidence="1 2">
    <name type="scientific">Microbacterium phage Schubert</name>
    <dbReference type="NCBI Taxonomy" id="2500787"/>
    <lineage>
        <taxon>Viruses</taxon>
        <taxon>Duplodnaviria</taxon>
        <taxon>Heunggongvirae</taxon>
        <taxon>Uroviricota</taxon>
        <taxon>Caudoviricetes</taxon>
        <taxon>Schubertvirus</taxon>
        <taxon>Schubertvirus schubert</taxon>
    </lineage>
</organism>
<dbReference type="RefSeq" id="YP_009818881.1">
    <property type="nucleotide sequence ID" value="NC_048144.1"/>
</dbReference>
<dbReference type="GeneID" id="55010229"/>
<dbReference type="EMBL" id="MK308637">
    <property type="protein sequence ID" value="AZV01756.1"/>
    <property type="molecule type" value="Genomic_DNA"/>
</dbReference>
<sequence>MTLFILARTNGGRPSLQHALDPADNDRTQCGLEVFRWSRAYTTQIIPQIVCKKCLKKV</sequence>
<proteinExistence type="predicted"/>
<dbReference type="KEGG" id="vg:55010229"/>
<gene>
    <name evidence="1" type="primary">50</name>
    <name evidence="1" type="ORF">SEA_SCHUBERT_50</name>
</gene>